<gene>
    <name evidence="7" type="ORF">TEA_000399</name>
</gene>
<feature type="region of interest" description="Disordered" evidence="4">
    <location>
        <begin position="133"/>
        <end position="182"/>
    </location>
</feature>
<dbReference type="InterPro" id="IPR011012">
    <property type="entry name" value="Longin-like_dom_sf"/>
</dbReference>
<dbReference type="Proteomes" id="UP000306102">
    <property type="component" value="Unassembled WGS sequence"/>
</dbReference>
<dbReference type="AlphaFoldDB" id="A0A4S4E891"/>
<evidence type="ECO:0000256" key="3">
    <source>
        <dbReference type="ARBA" id="ARBA00023136"/>
    </source>
</evidence>
<evidence type="ECO:0000256" key="1">
    <source>
        <dbReference type="ARBA" id="ARBA00004370"/>
    </source>
</evidence>
<reference evidence="7 8" key="1">
    <citation type="journal article" date="2018" name="Proc. Natl. Acad. Sci. U.S.A.">
        <title>Draft genome sequence of Camellia sinensis var. sinensis provides insights into the evolution of the tea genome and tea quality.</title>
        <authorList>
            <person name="Wei C."/>
            <person name="Yang H."/>
            <person name="Wang S."/>
            <person name="Zhao J."/>
            <person name="Liu C."/>
            <person name="Gao L."/>
            <person name="Xia E."/>
            <person name="Lu Y."/>
            <person name="Tai Y."/>
            <person name="She G."/>
            <person name="Sun J."/>
            <person name="Cao H."/>
            <person name="Tong W."/>
            <person name="Gao Q."/>
            <person name="Li Y."/>
            <person name="Deng W."/>
            <person name="Jiang X."/>
            <person name="Wang W."/>
            <person name="Chen Q."/>
            <person name="Zhang S."/>
            <person name="Li H."/>
            <person name="Wu J."/>
            <person name="Wang P."/>
            <person name="Li P."/>
            <person name="Shi C."/>
            <person name="Zheng F."/>
            <person name="Jian J."/>
            <person name="Huang B."/>
            <person name="Shan D."/>
            <person name="Shi M."/>
            <person name="Fang C."/>
            <person name="Yue Y."/>
            <person name="Li F."/>
            <person name="Li D."/>
            <person name="Wei S."/>
            <person name="Han B."/>
            <person name="Jiang C."/>
            <person name="Yin Y."/>
            <person name="Xia T."/>
            <person name="Zhang Z."/>
            <person name="Bennetzen J.L."/>
            <person name="Zhao S."/>
            <person name="Wan X."/>
        </authorList>
    </citation>
    <scope>NUCLEOTIDE SEQUENCE [LARGE SCALE GENOMIC DNA]</scope>
    <source>
        <strain evidence="8">cv. Shuchazao</strain>
        <tissue evidence="7">Leaf</tissue>
    </source>
</reference>
<dbReference type="PANTHER" id="PTHR47461:SF3">
    <property type="entry name" value="PHYTOLONGIN PHYL2.2"/>
    <property type="match status" value="1"/>
</dbReference>
<feature type="transmembrane region" description="Helical" evidence="5">
    <location>
        <begin position="244"/>
        <end position="265"/>
    </location>
</feature>
<comment type="similarity">
    <text evidence="2">Belongs to the synaptobrevin family.</text>
</comment>
<evidence type="ECO:0000313" key="7">
    <source>
        <dbReference type="EMBL" id="THG11844.1"/>
    </source>
</evidence>
<organism evidence="7 8">
    <name type="scientific">Camellia sinensis var. sinensis</name>
    <name type="common">China tea</name>
    <dbReference type="NCBI Taxonomy" id="542762"/>
    <lineage>
        <taxon>Eukaryota</taxon>
        <taxon>Viridiplantae</taxon>
        <taxon>Streptophyta</taxon>
        <taxon>Embryophyta</taxon>
        <taxon>Tracheophyta</taxon>
        <taxon>Spermatophyta</taxon>
        <taxon>Magnoliopsida</taxon>
        <taxon>eudicotyledons</taxon>
        <taxon>Gunneridae</taxon>
        <taxon>Pentapetalae</taxon>
        <taxon>asterids</taxon>
        <taxon>Ericales</taxon>
        <taxon>Theaceae</taxon>
        <taxon>Camellia</taxon>
    </lineage>
</organism>
<evidence type="ECO:0000256" key="4">
    <source>
        <dbReference type="SAM" id="MobiDB-lite"/>
    </source>
</evidence>
<keyword evidence="5" id="KW-0812">Transmembrane</keyword>
<feature type="domain" description="Longin" evidence="6">
    <location>
        <begin position="7"/>
        <end position="119"/>
    </location>
</feature>
<sequence length="274" mass="30567">MISNPSLIFYACVSKGTTILAEFNSRDADLATLASKCLEKAPLLHVNFSHTVRKKTYTFLMDDPFVYFSIYDESLENSEALSFLHSVKKAFDKIIISENVRSKENLNSHHFQGEFNPVFHQLLASLATEMMEGPQSPLGHLKHGRSGSLDSPRGKRIGSVPLLGGDSRSLKKKKKKLSNEGNGECKDGLVENKVDFSKNANAIVLSRDFSMSMQKGGMSMQKGGLFGDDSGQQQKAKRVWKRHVWVVLSLDLIVCCILFGVWLWICRGFKCIDG</sequence>
<evidence type="ECO:0000259" key="6">
    <source>
        <dbReference type="PROSITE" id="PS50859"/>
    </source>
</evidence>
<dbReference type="PANTHER" id="PTHR47461">
    <property type="entry name" value="PHYTOLONGIN PHYL1.2"/>
    <property type="match status" value="1"/>
</dbReference>
<keyword evidence="5" id="KW-1133">Transmembrane helix</keyword>
<comment type="caution">
    <text evidence="7">The sequence shown here is derived from an EMBL/GenBank/DDBJ whole genome shotgun (WGS) entry which is preliminary data.</text>
</comment>
<dbReference type="CDD" id="cd14824">
    <property type="entry name" value="Longin"/>
    <property type="match status" value="1"/>
</dbReference>
<evidence type="ECO:0000256" key="5">
    <source>
        <dbReference type="SAM" id="Phobius"/>
    </source>
</evidence>
<accession>A0A4S4E891</accession>
<keyword evidence="8" id="KW-1185">Reference proteome</keyword>
<dbReference type="PROSITE" id="PS50859">
    <property type="entry name" value="LONGIN"/>
    <property type="match status" value="1"/>
</dbReference>
<keyword evidence="3 5" id="KW-0472">Membrane</keyword>
<evidence type="ECO:0000256" key="2">
    <source>
        <dbReference type="ARBA" id="ARBA00008025"/>
    </source>
</evidence>
<dbReference type="EMBL" id="SDRB02006989">
    <property type="protein sequence ID" value="THG11844.1"/>
    <property type="molecule type" value="Genomic_DNA"/>
</dbReference>
<proteinExistence type="inferred from homology"/>
<evidence type="ECO:0000313" key="8">
    <source>
        <dbReference type="Proteomes" id="UP000306102"/>
    </source>
</evidence>
<comment type="subcellular location">
    <subcellularLocation>
        <location evidence="1">Membrane</location>
    </subcellularLocation>
</comment>
<dbReference type="GO" id="GO:0016020">
    <property type="term" value="C:membrane"/>
    <property type="evidence" value="ECO:0007669"/>
    <property type="project" value="UniProtKB-SubCell"/>
</dbReference>
<dbReference type="InterPro" id="IPR010908">
    <property type="entry name" value="Longin_dom"/>
</dbReference>
<dbReference type="SUPFAM" id="SSF64356">
    <property type="entry name" value="SNARE-like"/>
    <property type="match status" value="1"/>
</dbReference>
<protein>
    <recommendedName>
        <fullName evidence="6">Longin domain-containing protein</fullName>
    </recommendedName>
</protein>
<dbReference type="Gene3D" id="3.30.450.50">
    <property type="entry name" value="Longin domain"/>
    <property type="match status" value="1"/>
</dbReference>
<dbReference type="InterPro" id="IPR044783">
    <property type="entry name" value="PHYL"/>
</dbReference>
<name>A0A4S4E891_CAMSN</name>